<name>A0A1M7SPF6_9FIRM</name>
<dbReference type="Proteomes" id="UP000184010">
    <property type="component" value="Unassembled WGS sequence"/>
</dbReference>
<protein>
    <submittedName>
        <fullName evidence="1">Uncharacterized protein</fullName>
    </submittedName>
</protein>
<proteinExistence type="predicted"/>
<gene>
    <name evidence="1" type="ORF">SAMN02745215_01158</name>
</gene>
<dbReference type="AlphaFoldDB" id="A0A1M7SPF6"/>
<dbReference type="EMBL" id="FRDN01000004">
    <property type="protein sequence ID" value="SHN60296.1"/>
    <property type="molecule type" value="Genomic_DNA"/>
</dbReference>
<accession>A0A1M7SPF6</accession>
<evidence type="ECO:0000313" key="2">
    <source>
        <dbReference type="Proteomes" id="UP000184010"/>
    </source>
</evidence>
<reference evidence="2" key="1">
    <citation type="submission" date="2016-12" db="EMBL/GenBank/DDBJ databases">
        <authorList>
            <person name="Varghese N."/>
            <person name="Submissions S."/>
        </authorList>
    </citation>
    <scope>NUCLEOTIDE SEQUENCE [LARGE SCALE GENOMIC DNA]</scope>
    <source>
        <strain evidence="2">DSM 11544</strain>
    </source>
</reference>
<keyword evidence="2" id="KW-1185">Reference proteome</keyword>
<evidence type="ECO:0000313" key="1">
    <source>
        <dbReference type="EMBL" id="SHN60296.1"/>
    </source>
</evidence>
<sequence length="59" mass="7028">MILKSNLWTPDRAQALGVYLETGMPSRLKRRWIKANCIKISNGSAFYWRSHYFFSLKEF</sequence>
<organism evidence="1 2">
    <name type="scientific">Desulfitobacterium chlororespirans DSM 11544</name>
    <dbReference type="NCBI Taxonomy" id="1121395"/>
    <lineage>
        <taxon>Bacteria</taxon>
        <taxon>Bacillati</taxon>
        <taxon>Bacillota</taxon>
        <taxon>Clostridia</taxon>
        <taxon>Eubacteriales</taxon>
        <taxon>Desulfitobacteriaceae</taxon>
        <taxon>Desulfitobacterium</taxon>
    </lineage>
</organism>
<dbReference type="STRING" id="1121395.SAMN02745215_01158"/>